<gene>
    <name evidence="4" type="ORF">bsdcttw_37470</name>
</gene>
<evidence type="ECO:0000313" key="4">
    <source>
        <dbReference type="EMBL" id="BCK00707.1"/>
    </source>
</evidence>
<feature type="region of interest" description="Disordered" evidence="1">
    <location>
        <begin position="15"/>
        <end position="36"/>
    </location>
</feature>
<protein>
    <recommendedName>
        <fullName evidence="6">TerB-C domain-containing protein</fullName>
    </recommendedName>
</protein>
<evidence type="ECO:0008006" key="6">
    <source>
        <dbReference type="Google" id="ProtNLM"/>
    </source>
</evidence>
<dbReference type="InterPro" id="IPR028932">
    <property type="entry name" value="TerB-C"/>
</dbReference>
<reference evidence="4 5" key="1">
    <citation type="submission" date="2020-08" db="EMBL/GenBank/DDBJ databases">
        <title>Draft genome sequencing of an Anaerocolumna strain isolated from anoxic soil subjected to BSD treatment.</title>
        <authorList>
            <person name="Uek A."/>
            <person name="Tonouchi A."/>
        </authorList>
    </citation>
    <scope>NUCLEOTIDE SEQUENCE [LARGE SCALE GENOMIC DNA]</scope>
    <source>
        <strain evidence="4 5">CTTW</strain>
    </source>
</reference>
<dbReference type="RefSeq" id="WP_185256354.1">
    <property type="nucleotide sequence ID" value="NZ_AP023368.1"/>
</dbReference>
<dbReference type="Pfam" id="PF13208">
    <property type="entry name" value="TerB_N"/>
    <property type="match status" value="1"/>
</dbReference>
<reference evidence="4 5" key="2">
    <citation type="submission" date="2020-08" db="EMBL/GenBank/DDBJ databases">
        <authorList>
            <person name="Ueki A."/>
            <person name="Tonouchi A."/>
        </authorList>
    </citation>
    <scope>NUCLEOTIDE SEQUENCE [LARGE SCALE GENOMIC DNA]</scope>
    <source>
        <strain evidence="4 5">CTTW</strain>
    </source>
</reference>
<dbReference type="InterPro" id="IPR025266">
    <property type="entry name" value="TerB_N"/>
</dbReference>
<organism evidence="4 5">
    <name type="scientific">Anaerocolumna chitinilytica</name>
    <dbReference type="NCBI Taxonomy" id="1727145"/>
    <lineage>
        <taxon>Bacteria</taxon>
        <taxon>Bacillati</taxon>
        <taxon>Bacillota</taxon>
        <taxon>Clostridia</taxon>
        <taxon>Lachnospirales</taxon>
        <taxon>Lachnospiraceae</taxon>
        <taxon>Anaerocolumna</taxon>
    </lineage>
</organism>
<keyword evidence="5" id="KW-1185">Reference proteome</keyword>
<evidence type="ECO:0000259" key="3">
    <source>
        <dbReference type="Pfam" id="PF15615"/>
    </source>
</evidence>
<feature type="domain" description="TerB-C" evidence="3">
    <location>
        <begin position="426"/>
        <end position="562"/>
    </location>
</feature>
<proteinExistence type="predicted"/>
<evidence type="ECO:0000259" key="2">
    <source>
        <dbReference type="Pfam" id="PF13208"/>
    </source>
</evidence>
<evidence type="ECO:0000256" key="1">
    <source>
        <dbReference type="SAM" id="MobiDB-lite"/>
    </source>
</evidence>
<feature type="domain" description="TerB N-terminal" evidence="2">
    <location>
        <begin position="96"/>
        <end position="261"/>
    </location>
</feature>
<dbReference type="Pfam" id="PF15615">
    <property type="entry name" value="TerB_C"/>
    <property type="match status" value="1"/>
</dbReference>
<dbReference type="AlphaFoldDB" id="A0A7I8DWN2"/>
<name>A0A7I8DWN2_9FIRM</name>
<sequence>MDEYNINKKYESVKIPERQQVQGEGTANDWPQRKNAEPISFEGETYYEIEYDSCPMPGVGKFVMKSQKIEAPEKDEKRELFSQMRELARTSGSTYDYTKFYNRQVQQDNARIFYKQGVFMKDVTDDYPGNAQFSQYFPYYQMMGYEQLRTYFTWRTEVRKGKVTDISLSYAFLYLYELLGNIGVSDPQDGLNQLMSFWKAFSVYNKSIDKYVLRWLKDYHIYYDLTHSFKEFIQKNNLTRHYPKMDGMDDSFSLFCAVSKYDIRKSTFFAGDNVSLVMDCFCFLIKKLRQTFENNGIHFEEAIFQPTKKMTEWKPFKDALFYPWKKQPDRQIVLSESEIYICNKNKWSFSTVITSENGRQLIGYLMKQMEAALRTVTNYKYKLTANIDTVNHEAVTKLKKAGLSLENIINNAVGEFYKEMTKTVVIVDQTALSRIRQEALVTQEKLIVPEPEAQLLSAVPVQNPLDFAFTAKEDMLSELLTETIQTSQLGPWESLKSMLTEIEIDALSVVLHSNSELKKYADECGIMLEVLVDGINEKAMDCMGDNLLDEEFVIYDDYKEQVKELIG</sequence>
<evidence type="ECO:0000313" key="5">
    <source>
        <dbReference type="Proteomes" id="UP000515703"/>
    </source>
</evidence>
<dbReference type="KEGG" id="acht:bsdcttw_37470"/>
<accession>A0A7I8DWN2</accession>
<dbReference type="EMBL" id="AP023368">
    <property type="protein sequence ID" value="BCK00707.1"/>
    <property type="molecule type" value="Genomic_DNA"/>
</dbReference>
<dbReference type="Proteomes" id="UP000515703">
    <property type="component" value="Chromosome"/>
</dbReference>